<protein>
    <submittedName>
        <fullName evidence="2">Uncharacterized protein</fullName>
    </submittedName>
</protein>
<reference evidence="2" key="1">
    <citation type="journal article" date="2021" name="Nat. Commun.">
        <title>Genetic determinants of endophytism in the Arabidopsis root mycobiome.</title>
        <authorList>
            <person name="Mesny F."/>
            <person name="Miyauchi S."/>
            <person name="Thiergart T."/>
            <person name="Pickel B."/>
            <person name="Atanasova L."/>
            <person name="Karlsson M."/>
            <person name="Huettel B."/>
            <person name="Barry K.W."/>
            <person name="Haridas S."/>
            <person name="Chen C."/>
            <person name="Bauer D."/>
            <person name="Andreopoulos W."/>
            <person name="Pangilinan J."/>
            <person name="LaButti K."/>
            <person name="Riley R."/>
            <person name="Lipzen A."/>
            <person name="Clum A."/>
            <person name="Drula E."/>
            <person name="Henrissat B."/>
            <person name="Kohler A."/>
            <person name="Grigoriev I.V."/>
            <person name="Martin F.M."/>
            <person name="Hacquard S."/>
        </authorList>
    </citation>
    <scope>NUCLEOTIDE SEQUENCE</scope>
    <source>
        <strain evidence="2">MPI-SDFR-AT-0120</strain>
    </source>
</reference>
<accession>A0A8K0REY1</accession>
<keyword evidence="3" id="KW-1185">Reference proteome</keyword>
<dbReference type="EMBL" id="JAGMVJ010000003">
    <property type="protein sequence ID" value="KAH7092564.1"/>
    <property type="molecule type" value="Genomic_DNA"/>
</dbReference>
<evidence type="ECO:0000313" key="3">
    <source>
        <dbReference type="Proteomes" id="UP000813461"/>
    </source>
</evidence>
<feature type="signal peptide" evidence="1">
    <location>
        <begin position="1"/>
        <end position="27"/>
    </location>
</feature>
<evidence type="ECO:0000256" key="1">
    <source>
        <dbReference type="SAM" id="SignalP"/>
    </source>
</evidence>
<sequence length="117" mass="12649">MRFGHTVPRAHHMIILIACLLMTYALGSPTSNAKCPAAPICGWELMELGIPISHLGNVYAKQTNDRSQCVSQDGGKEYCTCVFECGNGVWTCENGKLNYESGCKKYCHAGECDGDGA</sequence>
<feature type="chain" id="PRO_5035422524" evidence="1">
    <location>
        <begin position="28"/>
        <end position="117"/>
    </location>
</feature>
<gene>
    <name evidence="2" type="ORF">FB567DRAFT_517451</name>
</gene>
<proteinExistence type="predicted"/>
<evidence type="ECO:0000313" key="2">
    <source>
        <dbReference type="EMBL" id="KAH7092564.1"/>
    </source>
</evidence>
<organism evidence="2 3">
    <name type="scientific">Paraphoma chrysanthemicola</name>
    <dbReference type="NCBI Taxonomy" id="798071"/>
    <lineage>
        <taxon>Eukaryota</taxon>
        <taxon>Fungi</taxon>
        <taxon>Dikarya</taxon>
        <taxon>Ascomycota</taxon>
        <taxon>Pezizomycotina</taxon>
        <taxon>Dothideomycetes</taxon>
        <taxon>Pleosporomycetidae</taxon>
        <taxon>Pleosporales</taxon>
        <taxon>Pleosporineae</taxon>
        <taxon>Phaeosphaeriaceae</taxon>
        <taxon>Paraphoma</taxon>
    </lineage>
</organism>
<dbReference type="OrthoDB" id="3662117at2759"/>
<name>A0A8K0REY1_9PLEO</name>
<dbReference type="AlphaFoldDB" id="A0A8K0REY1"/>
<dbReference type="Proteomes" id="UP000813461">
    <property type="component" value="Unassembled WGS sequence"/>
</dbReference>
<comment type="caution">
    <text evidence="2">The sequence shown here is derived from an EMBL/GenBank/DDBJ whole genome shotgun (WGS) entry which is preliminary data.</text>
</comment>
<keyword evidence="1" id="KW-0732">Signal</keyword>